<proteinExistence type="predicted"/>
<sequence>MNSIAVIFGGSGYIGTNLLSQLLKSSVFEKIYICDIKPLLSFDLEINKGRVVYIEIDVRMPIKFNIVDVDLEKSWIFNFAAVHREPGHEYSEYFDTNLPGAKNINEFSRQTGIKNIFFTSSIAPYGKSLYERTEASTLYPETAYGISKALAEEIHKTWLAEDKSRRLVIVRPSVIFGPKDPGNVYRMIKALKKGTFILPNGGNIIKGYGYVYGLVESIFFTINKKDRLIIYNYAENPLVPLKEMVDIAKDELGYKKPTLKMSVKMLAFIAFFVLKGFKLFGKKSDIHPVRVRKAGFPTNIRPQYLINNDFVFKYDFKNALKHWKSVSPEDFK</sequence>
<dbReference type="InterPro" id="IPR036291">
    <property type="entry name" value="NAD(P)-bd_dom_sf"/>
</dbReference>
<accession>A0ABR7QIK8</accession>
<feature type="domain" description="NAD-dependent epimerase/dehydratase" evidence="1">
    <location>
        <begin position="6"/>
        <end position="227"/>
    </location>
</feature>
<evidence type="ECO:0000313" key="2">
    <source>
        <dbReference type="EMBL" id="MBC8766909.1"/>
    </source>
</evidence>
<gene>
    <name evidence="2" type="ORF">H4O18_02785</name>
</gene>
<dbReference type="InterPro" id="IPR050177">
    <property type="entry name" value="Lipid_A_modif_metabolic_enz"/>
</dbReference>
<protein>
    <submittedName>
        <fullName evidence="2">NAD(P)-dependent oxidoreductase</fullName>
    </submittedName>
</protein>
<dbReference type="PANTHER" id="PTHR43245">
    <property type="entry name" value="BIFUNCTIONAL POLYMYXIN RESISTANCE PROTEIN ARNA"/>
    <property type="match status" value="1"/>
</dbReference>
<organism evidence="2 3">
    <name type="scientific">Arenibacter arenosicollis</name>
    <dbReference type="NCBI Taxonomy" id="2762274"/>
    <lineage>
        <taxon>Bacteria</taxon>
        <taxon>Pseudomonadati</taxon>
        <taxon>Bacteroidota</taxon>
        <taxon>Flavobacteriia</taxon>
        <taxon>Flavobacteriales</taxon>
        <taxon>Flavobacteriaceae</taxon>
        <taxon>Arenibacter</taxon>
    </lineage>
</organism>
<comment type="caution">
    <text evidence="2">The sequence shown here is derived from an EMBL/GenBank/DDBJ whole genome shotgun (WGS) entry which is preliminary data.</text>
</comment>
<evidence type="ECO:0000259" key="1">
    <source>
        <dbReference type="Pfam" id="PF01370"/>
    </source>
</evidence>
<dbReference type="Proteomes" id="UP000618952">
    <property type="component" value="Unassembled WGS sequence"/>
</dbReference>
<dbReference type="SUPFAM" id="SSF51735">
    <property type="entry name" value="NAD(P)-binding Rossmann-fold domains"/>
    <property type="match status" value="1"/>
</dbReference>
<reference evidence="2 3" key="1">
    <citation type="submission" date="2020-08" db="EMBL/GenBank/DDBJ databases">
        <title>Arenibacter gaetbuli sp. nov., isolated from a sand dune.</title>
        <authorList>
            <person name="Park S."/>
            <person name="Yoon J.-H."/>
        </authorList>
    </citation>
    <scope>NUCLEOTIDE SEQUENCE [LARGE SCALE GENOMIC DNA]</scope>
    <source>
        <strain evidence="2 3">BSSL-BM3</strain>
    </source>
</reference>
<dbReference type="RefSeq" id="WP_187581565.1">
    <property type="nucleotide sequence ID" value="NZ_JACLHY010000001.1"/>
</dbReference>
<dbReference type="InterPro" id="IPR001509">
    <property type="entry name" value="Epimerase_deHydtase"/>
</dbReference>
<dbReference type="Gene3D" id="3.40.50.720">
    <property type="entry name" value="NAD(P)-binding Rossmann-like Domain"/>
    <property type="match status" value="1"/>
</dbReference>
<evidence type="ECO:0000313" key="3">
    <source>
        <dbReference type="Proteomes" id="UP000618952"/>
    </source>
</evidence>
<name>A0ABR7QIK8_9FLAO</name>
<dbReference type="Pfam" id="PF01370">
    <property type="entry name" value="Epimerase"/>
    <property type="match status" value="1"/>
</dbReference>
<dbReference type="EMBL" id="JACLHY010000001">
    <property type="protein sequence ID" value="MBC8766909.1"/>
    <property type="molecule type" value="Genomic_DNA"/>
</dbReference>
<keyword evidence="3" id="KW-1185">Reference proteome</keyword>